<dbReference type="RefSeq" id="WP_043193231.1">
    <property type="nucleotide sequence ID" value="NZ_CP009533.1"/>
</dbReference>
<dbReference type="Proteomes" id="UP000029499">
    <property type="component" value="Chromosome"/>
</dbReference>
<organism evidence="2 3">
    <name type="scientific">Pseudomonas rhizosphaerae</name>
    <dbReference type="NCBI Taxonomy" id="216142"/>
    <lineage>
        <taxon>Bacteria</taxon>
        <taxon>Pseudomonadati</taxon>
        <taxon>Pseudomonadota</taxon>
        <taxon>Gammaproteobacteria</taxon>
        <taxon>Pseudomonadales</taxon>
        <taxon>Pseudomonadaceae</taxon>
        <taxon>Pseudomonas</taxon>
    </lineage>
</organism>
<evidence type="ECO:0000313" key="2">
    <source>
        <dbReference type="EMBL" id="AIS16180.1"/>
    </source>
</evidence>
<gene>
    <name evidence="2" type="ORF">LT40_01705</name>
</gene>
<sequence>MIHIQQVHDVVARTLWGEARGEGIAGQIAVAWVIRNRVHDTHARSWWGEGYIGVCRKPWQFSCWNLRDPNYPYVSGARPIAPAQWAQALAVAEQVVAGRVADPTDGATHYHAVSLCPPPAWTKGANCTLVLGGHAFFKDVP</sequence>
<proteinExistence type="predicted"/>
<dbReference type="GO" id="GO:0016787">
    <property type="term" value="F:hydrolase activity"/>
    <property type="evidence" value="ECO:0007669"/>
    <property type="project" value="UniProtKB-KW"/>
</dbReference>
<evidence type="ECO:0000313" key="3">
    <source>
        <dbReference type="Proteomes" id="UP000029499"/>
    </source>
</evidence>
<dbReference type="EMBL" id="CP009533">
    <property type="protein sequence ID" value="AIS16180.1"/>
    <property type="molecule type" value="Genomic_DNA"/>
</dbReference>
<dbReference type="InterPro" id="IPR011105">
    <property type="entry name" value="Cell_wall_hydrolase_SleB"/>
</dbReference>
<dbReference type="Gene3D" id="1.10.10.2520">
    <property type="entry name" value="Cell wall hydrolase SleB, domain 1"/>
    <property type="match status" value="1"/>
</dbReference>
<dbReference type="InterPro" id="IPR042047">
    <property type="entry name" value="SleB_dom1"/>
</dbReference>
<keyword evidence="3" id="KW-1185">Reference proteome</keyword>
<reference evidence="2 3" key="1">
    <citation type="journal article" date="2015" name="J. Biotechnol.">
        <title>Complete genome sequence of Pseudomonas rhizosphaerae IH5T (=DSM 16299T), a phosphate-solubilizing rhizobacterium for bacterial biofertilizer.</title>
        <authorList>
            <person name="Kwak Y."/>
            <person name="Jung B.K."/>
            <person name="Shin J.H."/>
        </authorList>
    </citation>
    <scope>NUCLEOTIDE SEQUENCE [LARGE SCALE GENOMIC DNA]</scope>
    <source>
        <strain evidence="2">DSM 16299</strain>
    </source>
</reference>
<name>A0A089YR42_9PSED</name>
<accession>A0A089YR42</accession>
<dbReference type="eggNOG" id="COG3773">
    <property type="taxonomic scope" value="Bacteria"/>
</dbReference>
<dbReference type="KEGG" id="prh:LT40_01705"/>
<feature type="domain" description="Cell wall hydrolase SleB" evidence="1">
    <location>
        <begin position="21"/>
        <end position="137"/>
    </location>
</feature>
<dbReference type="Pfam" id="PF07486">
    <property type="entry name" value="Hydrolase_2"/>
    <property type="match status" value="1"/>
</dbReference>
<dbReference type="AlphaFoldDB" id="A0A089YR42"/>
<keyword evidence="2" id="KW-0378">Hydrolase</keyword>
<protein>
    <submittedName>
        <fullName evidence="2">Hydrolase</fullName>
    </submittedName>
</protein>
<evidence type="ECO:0000259" key="1">
    <source>
        <dbReference type="Pfam" id="PF07486"/>
    </source>
</evidence>
<dbReference type="STRING" id="216142.LT40_01705"/>
<dbReference type="HOGENOM" id="CLU_086663_2_2_6"/>
<dbReference type="OrthoDB" id="9785345at2"/>